<organism evidence="2 3">
    <name type="scientific">Alternaria arborescens</name>
    <dbReference type="NCBI Taxonomy" id="156630"/>
    <lineage>
        <taxon>Eukaryota</taxon>
        <taxon>Fungi</taxon>
        <taxon>Dikarya</taxon>
        <taxon>Ascomycota</taxon>
        <taxon>Pezizomycotina</taxon>
        <taxon>Dothideomycetes</taxon>
        <taxon>Pleosporomycetidae</taxon>
        <taxon>Pleosporales</taxon>
        <taxon>Pleosporineae</taxon>
        <taxon>Pleosporaceae</taxon>
        <taxon>Alternaria</taxon>
        <taxon>Alternaria sect. Alternaria</taxon>
    </lineage>
</organism>
<evidence type="ECO:0000256" key="1">
    <source>
        <dbReference type="SAM" id="MobiDB-lite"/>
    </source>
</evidence>
<keyword evidence="3" id="KW-1185">Reference proteome</keyword>
<feature type="region of interest" description="Disordered" evidence="1">
    <location>
        <begin position="46"/>
        <end position="119"/>
    </location>
</feature>
<feature type="compositionally biased region" description="Low complexity" evidence="1">
    <location>
        <begin position="143"/>
        <end position="153"/>
    </location>
</feature>
<dbReference type="AlphaFoldDB" id="A0A4Q4SKS7"/>
<evidence type="ECO:0000313" key="2">
    <source>
        <dbReference type="EMBL" id="RYO70783.1"/>
    </source>
</evidence>
<sequence>MQPAPRLQLSTAGSIQLPSHTRRELYGVMDPISTYSGCGVLRSHTFPTCSEPRQKDASPAPTTSLTRRLHERANEATQNPCADRRTVVPSSHPPFTESVEQRRRQRPAGNNRGDSIDARIEADMEEPIKVRSAQSYDTHHSLPHLSLNNLDSSIGPPSLASAPETAQSIGERTPTSESPRPYQDDIDLRSPTLSTASEMSDLEWPPSLS</sequence>
<comment type="caution">
    <text evidence="2">The sequence shown here is derived from an EMBL/GenBank/DDBJ whole genome shotgun (WGS) entry which is preliminary data.</text>
</comment>
<gene>
    <name evidence="2" type="ORF">AA0113_g2938</name>
</gene>
<reference evidence="3" key="1">
    <citation type="journal article" date="2019" name="bioRxiv">
        <title>Genomics, evolutionary history and diagnostics of the Alternaria alternata species group including apple and Asian pear pathotypes.</title>
        <authorList>
            <person name="Armitage A.D."/>
            <person name="Cockerton H.M."/>
            <person name="Sreenivasaprasad S."/>
            <person name="Woodhall J.W."/>
            <person name="Lane C.R."/>
            <person name="Harrison R.J."/>
            <person name="Clarkson J.P."/>
        </authorList>
    </citation>
    <scope>NUCLEOTIDE SEQUENCE [LARGE SCALE GENOMIC DNA]</scope>
    <source>
        <strain evidence="3">RGR 97.0016</strain>
    </source>
</reference>
<proteinExistence type="predicted"/>
<protein>
    <submittedName>
        <fullName evidence="2">Uncharacterized protein</fullName>
    </submittedName>
</protein>
<evidence type="ECO:0000313" key="3">
    <source>
        <dbReference type="Proteomes" id="UP000293823"/>
    </source>
</evidence>
<accession>A0A4Q4SKS7</accession>
<dbReference type="Proteomes" id="UP000293823">
    <property type="component" value="Unassembled WGS sequence"/>
</dbReference>
<feature type="region of interest" description="Disordered" evidence="1">
    <location>
        <begin position="133"/>
        <end position="209"/>
    </location>
</feature>
<name>A0A4Q4SKS7_9PLEO</name>
<dbReference type="EMBL" id="PEJP01000009">
    <property type="protein sequence ID" value="RYO70783.1"/>
    <property type="molecule type" value="Genomic_DNA"/>
</dbReference>
<feature type="compositionally biased region" description="Polar residues" evidence="1">
    <location>
        <begin position="164"/>
        <end position="178"/>
    </location>
</feature>